<dbReference type="NCBIfam" id="TIGR01907">
    <property type="entry name" value="casE_Cse3"/>
    <property type="match status" value="1"/>
</dbReference>
<dbReference type="EMBL" id="CP004350">
    <property type="protein sequence ID" value="AHI19492.1"/>
    <property type="molecule type" value="Genomic_DNA"/>
</dbReference>
<dbReference type="Gene3D" id="3.30.70.1200">
    <property type="entry name" value="Crispr-associated protein, domain 1"/>
    <property type="match status" value="1"/>
</dbReference>
<dbReference type="InterPro" id="IPR010179">
    <property type="entry name" value="CRISPR-assoc_prot_Cse3"/>
</dbReference>
<protein>
    <submittedName>
        <fullName evidence="1">CRISPR-associated protein</fullName>
    </submittedName>
</protein>
<organism evidence="1 2">
    <name type="scientific">Corynebacterium casei LMG S-19264</name>
    <dbReference type="NCBI Taxonomy" id="1285583"/>
    <lineage>
        <taxon>Bacteria</taxon>
        <taxon>Bacillati</taxon>
        <taxon>Actinomycetota</taxon>
        <taxon>Actinomycetes</taxon>
        <taxon>Mycobacteriales</taxon>
        <taxon>Corynebacteriaceae</taxon>
        <taxon>Corynebacterium</taxon>
    </lineage>
</organism>
<name>A0ABM5PNK7_9CORY</name>
<dbReference type="CDD" id="cd09727">
    <property type="entry name" value="Cas6_I-E"/>
    <property type="match status" value="1"/>
</dbReference>
<reference evidence="2" key="1">
    <citation type="submission" date="2013-02" db="EMBL/GenBank/DDBJ databases">
        <title>The complete genome sequence of Corynebacterium casei LMG S-19264 (=DSM 44701).</title>
        <authorList>
            <person name="Ruckert C."/>
            <person name="Albersmeier A."/>
            <person name="Kalinowski J."/>
        </authorList>
    </citation>
    <scope>NUCLEOTIDE SEQUENCE [LARGE SCALE GENOMIC DNA]</scope>
    <source>
        <strain evidence="2">LMG S-19264</strain>
    </source>
</reference>
<dbReference type="SMART" id="SM01101">
    <property type="entry name" value="CRISPR_assoc"/>
    <property type="match status" value="1"/>
</dbReference>
<evidence type="ECO:0000313" key="1">
    <source>
        <dbReference type="EMBL" id="AHI19492.1"/>
    </source>
</evidence>
<gene>
    <name evidence="1" type="ORF">CCASEI_04570</name>
</gene>
<proteinExistence type="predicted"/>
<dbReference type="Gene3D" id="3.30.70.1210">
    <property type="entry name" value="Crispr-associated protein, domain 2"/>
    <property type="match status" value="1"/>
</dbReference>
<dbReference type="Proteomes" id="UP000019226">
    <property type="component" value="Chromosome"/>
</dbReference>
<dbReference type="Pfam" id="PF08798">
    <property type="entry name" value="CRISPR_assoc"/>
    <property type="match status" value="1"/>
</dbReference>
<dbReference type="GeneID" id="82877081"/>
<keyword evidence="2" id="KW-1185">Reference proteome</keyword>
<sequence length="233" mass="26037">MTTFSKLMLNPLRRQGAKLLTQPQALHAAVAGAFPPDVSTDESRILWRVDSSKNSTVLYIVGPEKPSLEHIVEQAGWATRPGLSADYARLLDSLKKGQRWRFELVANPTYSEWRDGKRGKVKAHVSEKHQLEWLYKKAPSAGFELAPIPESPDAELGSWNLTDVPQLLERKTLNFQKSSQSGNRRSRTQILQARFSGLLEVSNADALRTTLQQGIGRARGYGCGLMTLARVER</sequence>
<evidence type="ECO:0000313" key="2">
    <source>
        <dbReference type="Proteomes" id="UP000019226"/>
    </source>
</evidence>
<accession>A0ABM5PNK7</accession>
<dbReference type="SUPFAM" id="SSF117987">
    <property type="entry name" value="CRISPR-associated protein"/>
    <property type="match status" value="2"/>
</dbReference>
<dbReference type="RefSeq" id="WP_006822356.1">
    <property type="nucleotide sequence ID" value="NZ_CP004350.1"/>
</dbReference>